<keyword evidence="4" id="KW-0808">Transferase</keyword>
<evidence type="ECO:0000256" key="8">
    <source>
        <dbReference type="ARBA" id="ARBA00023012"/>
    </source>
</evidence>
<feature type="transmembrane region" description="Helical" evidence="10">
    <location>
        <begin position="159"/>
        <end position="177"/>
    </location>
</feature>
<dbReference type="Proteomes" id="UP001592528">
    <property type="component" value="Unassembled WGS sequence"/>
</dbReference>
<dbReference type="Gene3D" id="1.20.5.1930">
    <property type="match status" value="1"/>
</dbReference>
<feature type="region of interest" description="Disordered" evidence="9">
    <location>
        <begin position="28"/>
        <end position="53"/>
    </location>
</feature>
<feature type="transmembrane region" description="Helical" evidence="10">
    <location>
        <begin position="133"/>
        <end position="152"/>
    </location>
</feature>
<evidence type="ECO:0000256" key="9">
    <source>
        <dbReference type="SAM" id="MobiDB-lite"/>
    </source>
</evidence>
<evidence type="ECO:0000313" key="13">
    <source>
        <dbReference type="EMBL" id="MFC1400787.1"/>
    </source>
</evidence>
<evidence type="ECO:0000256" key="5">
    <source>
        <dbReference type="ARBA" id="ARBA00022741"/>
    </source>
</evidence>
<accession>A0ABV6UH77</accession>
<reference evidence="13 14" key="1">
    <citation type="submission" date="2024-09" db="EMBL/GenBank/DDBJ databases">
        <authorList>
            <person name="Lee S.D."/>
        </authorList>
    </citation>
    <scope>NUCLEOTIDE SEQUENCE [LARGE SCALE GENOMIC DNA]</scope>
    <source>
        <strain evidence="13 14">N1-5</strain>
    </source>
</reference>
<dbReference type="InterPro" id="IPR003594">
    <property type="entry name" value="HATPase_dom"/>
</dbReference>
<keyword evidence="7" id="KW-0067">ATP-binding</keyword>
<feature type="domain" description="Signal transduction histidine kinase subgroup 3 dimerisation and phosphoacceptor" evidence="12">
    <location>
        <begin position="232"/>
        <end position="297"/>
    </location>
</feature>
<evidence type="ECO:0000256" key="3">
    <source>
        <dbReference type="ARBA" id="ARBA00022553"/>
    </source>
</evidence>
<sequence length="474" mass="49652">MMIDTVRGRLGDLPGLVRRAVWDDLGRPAVAAPSGGPGPGSLGPGRRGPGRWGPGRWGPRTLWALAVLVLFSGTLDLVQHYDFKYAPSLALSLARAAPLAVALGRPRTAWWTELAAVTATAALTRPHSAAEPWPWAVTSLLSLAPVFIAVGLRTSRRATVAMWLEVTAVGAVLFALVPTGHGWLGLLPMGVLLAVGALTADALRGRSEARTRLAAAEQLGEAEQARATLLAERARIARELHDVVAHHMSLITVQADSAPYRIPDVPAAAAEEFASIAAEARRSLTEMRRLLHVLRSEDAPDGENAPQPGLSDLPALVRATRQAGVDARLVLAEGLPDDAELPALVRLSVYRIVQEALSNVVRHAPGADARVTVDRVTTDRVTMDGGDGAVRIEVVDSGATGAAPPLEPRAGGQGGGYGGGHGLVGMRERVAMLDGELDARPLPGGGFRLSAVLPLRGLRQNGLQEGGLRESGAP</sequence>
<evidence type="ECO:0000256" key="2">
    <source>
        <dbReference type="ARBA" id="ARBA00012438"/>
    </source>
</evidence>
<dbReference type="EMBL" id="JBHEZZ010000002">
    <property type="protein sequence ID" value="MFC1400787.1"/>
    <property type="molecule type" value="Genomic_DNA"/>
</dbReference>
<gene>
    <name evidence="13" type="ORF">ACEZDJ_05760</name>
</gene>
<dbReference type="EC" id="2.7.13.3" evidence="2"/>
<proteinExistence type="predicted"/>
<keyword evidence="10" id="KW-0812">Transmembrane</keyword>
<dbReference type="GO" id="GO:0016301">
    <property type="term" value="F:kinase activity"/>
    <property type="evidence" value="ECO:0007669"/>
    <property type="project" value="UniProtKB-KW"/>
</dbReference>
<dbReference type="CDD" id="cd16917">
    <property type="entry name" value="HATPase_UhpB-NarQ-NarX-like"/>
    <property type="match status" value="1"/>
</dbReference>
<dbReference type="Pfam" id="PF02518">
    <property type="entry name" value="HATPase_c"/>
    <property type="match status" value="1"/>
</dbReference>
<keyword evidence="6 13" id="KW-0418">Kinase</keyword>
<evidence type="ECO:0000259" key="11">
    <source>
        <dbReference type="Pfam" id="PF02518"/>
    </source>
</evidence>
<feature type="compositionally biased region" description="Gly residues" evidence="9">
    <location>
        <begin position="35"/>
        <end position="53"/>
    </location>
</feature>
<dbReference type="InterPro" id="IPR050482">
    <property type="entry name" value="Sensor_HK_TwoCompSys"/>
</dbReference>
<keyword evidence="8" id="KW-0902">Two-component regulatory system</keyword>
<dbReference type="PANTHER" id="PTHR24421">
    <property type="entry name" value="NITRATE/NITRITE SENSOR PROTEIN NARX-RELATED"/>
    <property type="match status" value="1"/>
</dbReference>
<evidence type="ECO:0000256" key="10">
    <source>
        <dbReference type="SAM" id="Phobius"/>
    </source>
</evidence>
<dbReference type="SUPFAM" id="SSF55874">
    <property type="entry name" value="ATPase domain of HSP90 chaperone/DNA topoisomerase II/histidine kinase"/>
    <property type="match status" value="1"/>
</dbReference>
<comment type="catalytic activity">
    <reaction evidence="1">
        <text>ATP + protein L-histidine = ADP + protein N-phospho-L-histidine.</text>
        <dbReference type="EC" id="2.7.13.3"/>
    </reaction>
</comment>
<keyword evidence="14" id="KW-1185">Reference proteome</keyword>
<keyword evidence="3" id="KW-0597">Phosphoprotein</keyword>
<dbReference type="InterPro" id="IPR036890">
    <property type="entry name" value="HATPase_C_sf"/>
</dbReference>
<evidence type="ECO:0000256" key="6">
    <source>
        <dbReference type="ARBA" id="ARBA00022777"/>
    </source>
</evidence>
<keyword evidence="5" id="KW-0547">Nucleotide-binding</keyword>
<dbReference type="RefSeq" id="WP_051725270.1">
    <property type="nucleotide sequence ID" value="NZ_JBHEZZ010000002.1"/>
</dbReference>
<organism evidence="13 14">
    <name type="scientific">Streptacidiphilus cavernicola</name>
    <dbReference type="NCBI Taxonomy" id="3342716"/>
    <lineage>
        <taxon>Bacteria</taxon>
        <taxon>Bacillati</taxon>
        <taxon>Actinomycetota</taxon>
        <taxon>Actinomycetes</taxon>
        <taxon>Kitasatosporales</taxon>
        <taxon>Streptomycetaceae</taxon>
        <taxon>Streptacidiphilus</taxon>
    </lineage>
</organism>
<evidence type="ECO:0000256" key="7">
    <source>
        <dbReference type="ARBA" id="ARBA00022840"/>
    </source>
</evidence>
<protein>
    <recommendedName>
        <fullName evidence="2">histidine kinase</fullName>
        <ecNumber evidence="2">2.7.13.3</ecNumber>
    </recommendedName>
</protein>
<comment type="caution">
    <text evidence="13">The sequence shown here is derived from an EMBL/GenBank/DDBJ whole genome shotgun (WGS) entry which is preliminary data.</text>
</comment>
<dbReference type="Gene3D" id="3.30.565.10">
    <property type="entry name" value="Histidine kinase-like ATPase, C-terminal domain"/>
    <property type="match status" value="1"/>
</dbReference>
<dbReference type="PANTHER" id="PTHR24421:SF10">
    <property type="entry name" value="NITRATE_NITRITE SENSOR PROTEIN NARQ"/>
    <property type="match status" value="1"/>
</dbReference>
<evidence type="ECO:0000256" key="4">
    <source>
        <dbReference type="ARBA" id="ARBA00022679"/>
    </source>
</evidence>
<name>A0ABV6UH77_9ACTN</name>
<feature type="transmembrane region" description="Helical" evidence="10">
    <location>
        <begin position="61"/>
        <end position="81"/>
    </location>
</feature>
<dbReference type="InterPro" id="IPR011712">
    <property type="entry name" value="Sig_transdc_His_kin_sub3_dim/P"/>
</dbReference>
<evidence type="ECO:0000259" key="12">
    <source>
        <dbReference type="Pfam" id="PF07730"/>
    </source>
</evidence>
<evidence type="ECO:0000313" key="14">
    <source>
        <dbReference type="Proteomes" id="UP001592528"/>
    </source>
</evidence>
<keyword evidence="10" id="KW-1133">Transmembrane helix</keyword>
<keyword evidence="10" id="KW-0472">Membrane</keyword>
<dbReference type="Pfam" id="PF07730">
    <property type="entry name" value="HisKA_3"/>
    <property type="match status" value="1"/>
</dbReference>
<evidence type="ECO:0000256" key="1">
    <source>
        <dbReference type="ARBA" id="ARBA00000085"/>
    </source>
</evidence>
<feature type="domain" description="Histidine kinase/HSP90-like ATPase" evidence="11">
    <location>
        <begin position="348"/>
        <end position="456"/>
    </location>
</feature>